<dbReference type="Gene3D" id="2.120.10.80">
    <property type="entry name" value="Kelch-type beta propeller"/>
    <property type="match status" value="1"/>
</dbReference>
<dbReference type="EMBL" id="CP012154">
    <property type="protein sequence ID" value="AKS41217.1"/>
    <property type="molecule type" value="Genomic_DNA"/>
</dbReference>
<dbReference type="AlphaFoldDB" id="A0A0K0XUC0"/>
<reference evidence="1 2" key="1">
    <citation type="submission" date="2015-07" db="EMBL/GenBank/DDBJ databases">
        <authorList>
            <person name="Noorani M."/>
        </authorList>
    </citation>
    <scope>NUCLEOTIDE SEQUENCE [LARGE SCALE GENOMIC DNA]</scope>
    <source>
        <strain evidence="1 2">KCTC 42284</strain>
    </source>
</reference>
<keyword evidence="2" id="KW-1185">Reference proteome</keyword>
<dbReference type="InterPro" id="IPR013431">
    <property type="entry name" value="Delta_60_rpt"/>
</dbReference>
<dbReference type="STRING" id="1579979.WM2015_836"/>
<proteinExistence type="predicted"/>
<dbReference type="Pfam" id="PF17164">
    <property type="entry name" value="DUF5122"/>
    <property type="match status" value="2"/>
</dbReference>
<dbReference type="Proteomes" id="UP000066624">
    <property type="component" value="Chromosome"/>
</dbReference>
<dbReference type="OrthoDB" id="5950305at2"/>
<dbReference type="PANTHER" id="PTHR31778">
    <property type="entry name" value="BUD SITE SELECTION PROTEIN RAX2"/>
    <property type="match status" value="1"/>
</dbReference>
<dbReference type="SUPFAM" id="SSF50965">
    <property type="entry name" value="Galactose oxidase, central domain"/>
    <property type="match status" value="1"/>
</dbReference>
<gene>
    <name evidence="1" type="ORF">WM2015_836</name>
</gene>
<accession>A0A0K0XUC0</accession>
<name>A0A0K0XUC0_9GAMM</name>
<dbReference type="KEGG" id="wma:WM2015_836"/>
<evidence type="ECO:0000313" key="2">
    <source>
        <dbReference type="Proteomes" id="UP000066624"/>
    </source>
</evidence>
<dbReference type="InterPro" id="IPR015915">
    <property type="entry name" value="Kelch-typ_b-propeller"/>
</dbReference>
<evidence type="ECO:0000313" key="1">
    <source>
        <dbReference type="EMBL" id="AKS41217.1"/>
    </source>
</evidence>
<protein>
    <submittedName>
        <fullName evidence="1">Uncharacterized protein</fullName>
    </submittedName>
</protein>
<dbReference type="InterPro" id="IPR011043">
    <property type="entry name" value="Gal_Oxase/kelch_b-propeller"/>
</dbReference>
<organism evidence="1 2">
    <name type="scientific">Wenzhouxiangella marina</name>
    <dbReference type="NCBI Taxonomy" id="1579979"/>
    <lineage>
        <taxon>Bacteria</taxon>
        <taxon>Pseudomonadati</taxon>
        <taxon>Pseudomonadota</taxon>
        <taxon>Gammaproteobacteria</taxon>
        <taxon>Chromatiales</taxon>
        <taxon>Wenzhouxiangellaceae</taxon>
        <taxon>Wenzhouxiangella</taxon>
    </lineage>
</organism>
<dbReference type="GO" id="GO:1902929">
    <property type="term" value="C:plasma membrane of growing cell tip"/>
    <property type="evidence" value="ECO:0007669"/>
    <property type="project" value="TreeGrafter"/>
</dbReference>
<sequence>MHFQARTQRCPDNHASIGGWRALLPLLLVLTLLPALASATIAGQWDDRFFLSPGCDGSILATALAPDGRLFLGGQFASCNGVVVNNLAVFDPTSQSYSAVIDQGVAGVNGTVRALVFDGNSLYVAGSFTQAGSLSANRIARLDGNGWSRLGTEQDNGVTTTTIFSVFILDMVLIGSRLYVAGSFDTAGAITANNIAYWENEQWSSVGSGAENGVDGGVNDLLALGNQIVLGGGFTQAGTIEANRVALWTGSAWASIGTGPDNGVGTSSTHSVSALASLGSDLVVGGRFDRDIAGVERSNLVRWDGTAWQAFGAEDTQFPTSDRVSALLVDGSDLYAGGSFGEIDAIEVNNLARWDGSGWHPVGALTGGGVVGNNGSGGLNDGSVFSLAKVGNSVLVGGTFSTADGIKAMGIARFLDATTLPLGPDDGLGLDGRVQAVAVFQNDIYVGGTFSYAGPTRVNRIARFDGQQWHALEDNGFIGVESSTVVGREVNALAVYQGELHVGGDFDDVAELGLQTASNLIRWTGSAWNPINTPPSSTVNALTIHEGELLVGGNFLTLFGGQTVNRIAAFDGSVWSALENFLGNGVDDAVYSLASSGEGLYLGGWFNTAGGVAAEGVALWDGTGFSSPAGGPGGDVYSLVANPNRLVVGGGAFSPDSGDFSRVLSSFSDGSWLDPADLDDGFASGLLDDPAGLVIAGRIETQAGLSLGISILDDSGQIQRLGEPVFPALALDLGGAIAVRRHQNTLLVGGAYNWLTGLPVAGFSIFTFDTQVEDAIFSDRFEGADQ</sequence>
<dbReference type="PANTHER" id="PTHR31778:SF2">
    <property type="entry name" value="BUD SITE SELECTION PROTEIN RAX2"/>
    <property type="match status" value="1"/>
</dbReference>
<dbReference type="RefSeq" id="WP_049724870.1">
    <property type="nucleotide sequence ID" value="NZ_CP012154.1"/>
</dbReference>